<dbReference type="InterPro" id="IPR028565">
    <property type="entry name" value="MHD"/>
</dbReference>
<dbReference type="Pfam" id="PF00928">
    <property type="entry name" value="Adap_comp_sub"/>
    <property type="match status" value="1"/>
</dbReference>
<dbReference type="Gene3D" id="2.60.40.1170">
    <property type="entry name" value="Mu homology domain, subdomain B"/>
    <property type="match status" value="2"/>
</dbReference>
<keyword evidence="6" id="KW-0472">Membrane</keyword>
<dbReference type="GO" id="GO:0030131">
    <property type="term" value="C:clathrin adaptor complex"/>
    <property type="evidence" value="ECO:0007669"/>
    <property type="project" value="InterPro"/>
</dbReference>
<dbReference type="PANTHER" id="PTHR10529">
    <property type="entry name" value="AP COMPLEX SUBUNIT MU"/>
    <property type="match status" value="1"/>
</dbReference>
<name>A0A7D9J0I4_PARCT</name>
<dbReference type="InterPro" id="IPR043512">
    <property type="entry name" value="Mu2_C"/>
</dbReference>
<evidence type="ECO:0000256" key="4">
    <source>
        <dbReference type="ARBA" id="ARBA00022475"/>
    </source>
</evidence>
<evidence type="ECO:0000313" key="8">
    <source>
        <dbReference type="Proteomes" id="UP001152795"/>
    </source>
</evidence>
<dbReference type="PROSITE" id="PS51072">
    <property type="entry name" value="MHD"/>
    <property type="match status" value="1"/>
</dbReference>
<dbReference type="CDD" id="cd09251">
    <property type="entry name" value="AP-2_Mu2_Cterm"/>
    <property type="match status" value="1"/>
</dbReference>
<dbReference type="PROSITE" id="PS00990">
    <property type="entry name" value="CLAT_ADAPTOR_M_1"/>
    <property type="match status" value="1"/>
</dbReference>
<keyword evidence="3" id="KW-0813">Transport</keyword>
<keyword evidence="8" id="KW-1185">Reference proteome</keyword>
<dbReference type="PRINTS" id="PR00314">
    <property type="entry name" value="CLATHRINADPT"/>
</dbReference>
<dbReference type="InterPro" id="IPR036168">
    <property type="entry name" value="AP2_Mu_C_sf"/>
</dbReference>
<dbReference type="Proteomes" id="UP001152795">
    <property type="component" value="Unassembled WGS sequence"/>
</dbReference>
<dbReference type="AlphaFoldDB" id="A0A7D9J0I4"/>
<comment type="subcellular location">
    <subcellularLocation>
        <location evidence="1">Cell membrane</location>
    </subcellularLocation>
    <subcellularLocation>
        <location evidence="2">Membrane</location>
        <location evidence="2">Coated pit</location>
        <topology evidence="2">Peripheral membrane protein</topology>
        <orientation evidence="2">Cytoplasmic side</orientation>
    </subcellularLocation>
</comment>
<comment type="caution">
    <text evidence="7">The sequence shown here is derived from an EMBL/GenBank/DDBJ whole genome shotgun (WGS) entry which is preliminary data.</text>
</comment>
<keyword evidence="4" id="KW-1003">Cell membrane</keyword>
<protein>
    <submittedName>
        <fullName evidence="7">AP-2 complex subunit mu isoform X2</fullName>
    </submittedName>
</protein>
<dbReference type="InterPro" id="IPR001392">
    <property type="entry name" value="Clathrin_mu"/>
</dbReference>
<feature type="non-terminal residue" evidence="7">
    <location>
        <position position="404"/>
    </location>
</feature>
<evidence type="ECO:0000256" key="1">
    <source>
        <dbReference type="ARBA" id="ARBA00004236"/>
    </source>
</evidence>
<dbReference type="InterPro" id="IPR050431">
    <property type="entry name" value="Adaptor_comp_med_subunit"/>
</dbReference>
<dbReference type="EMBL" id="CACRXK020010396">
    <property type="protein sequence ID" value="CAB4019304.1"/>
    <property type="molecule type" value="Genomic_DNA"/>
</dbReference>
<sequence>HDHSTSQQAHIVDLNFADLPKGMSRLECTISCHVTLAVLYYPAGIPAFKIGYFLQGAGATGAAGMRSDFVYDIPTEICDYGYPQKTDTSILKTFITQQGIKTQSREEQAQITSQVTGQIGWRREGIKYRRNELFLDVLESVNLLMSPQGQTLSAHVSGKVVMKSYLSGMPECKFGMNDKLLLEKQAKSSTPESAAAADATSKKNTSKSGIAIDDCTFHQCVKLSKFETERSISFVPPDGEFELMRYRTTKDISLPFRVIPLVREVGKTRMEVKVVLKSNFKPSVLGQKIEIRIPTPPTTAGVQVVCMKGKAKFKSSENAIVWKIKRMAGMKESQISAEIELMPAKEGKKWARPPISLNFEVPFACSGLKVRYLKVFEHKLNYSDHDVIKWVRYISRSGLYETRC</sequence>
<organism evidence="7 8">
    <name type="scientific">Paramuricea clavata</name>
    <name type="common">Red gorgonian</name>
    <name type="synonym">Violescent sea-whip</name>
    <dbReference type="NCBI Taxonomy" id="317549"/>
    <lineage>
        <taxon>Eukaryota</taxon>
        <taxon>Metazoa</taxon>
        <taxon>Cnidaria</taxon>
        <taxon>Anthozoa</taxon>
        <taxon>Octocorallia</taxon>
        <taxon>Malacalcyonacea</taxon>
        <taxon>Plexauridae</taxon>
        <taxon>Paramuricea</taxon>
    </lineage>
</organism>
<evidence type="ECO:0000313" key="7">
    <source>
        <dbReference type="EMBL" id="CAB4019304.1"/>
    </source>
</evidence>
<dbReference type="PIRSF" id="PIRSF005992">
    <property type="entry name" value="Clathrin_mu"/>
    <property type="match status" value="1"/>
</dbReference>
<evidence type="ECO:0000256" key="5">
    <source>
        <dbReference type="ARBA" id="ARBA00022927"/>
    </source>
</evidence>
<gene>
    <name evidence="7" type="ORF">PACLA_8A063405</name>
</gene>
<dbReference type="Gene3D" id="3.30.450.60">
    <property type="match status" value="1"/>
</dbReference>
<dbReference type="SUPFAM" id="SSF49447">
    <property type="entry name" value="Second domain of Mu2 adaptin subunit (ap50) of ap2 adaptor"/>
    <property type="match status" value="1"/>
</dbReference>
<dbReference type="GO" id="GO:0006886">
    <property type="term" value="P:intracellular protein transport"/>
    <property type="evidence" value="ECO:0007669"/>
    <property type="project" value="InterPro"/>
</dbReference>
<dbReference type="GO" id="GO:0016192">
    <property type="term" value="P:vesicle-mediated transport"/>
    <property type="evidence" value="ECO:0007669"/>
    <property type="project" value="InterPro"/>
</dbReference>
<keyword evidence="5" id="KW-0653">Protein transport</keyword>
<evidence type="ECO:0000256" key="6">
    <source>
        <dbReference type="ARBA" id="ARBA00023136"/>
    </source>
</evidence>
<proteinExistence type="predicted"/>
<evidence type="ECO:0000256" key="2">
    <source>
        <dbReference type="ARBA" id="ARBA00004277"/>
    </source>
</evidence>
<evidence type="ECO:0000256" key="3">
    <source>
        <dbReference type="ARBA" id="ARBA00022448"/>
    </source>
</evidence>
<dbReference type="GO" id="GO:0005886">
    <property type="term" value="C:plasma membrane"/>
    <property type="evidence" value="ECO:0007669"/>
    <property type="project" value="UniProtKB-SubCell"/>
</dbReference>
<reference evidence="7" key="1">
    <citation type="submission" date="2020-04" db="EMBL/GenBank/DDBJ databases">
        <authorList>
            <person name="Alioto T."/>
            <person name="Alioto T."/>
            <person name="Gomez Garrido J."/>
        </authorList>
    </citation>
    <scope>NUCLEOTIDE SEQUENCE</scope>
    <source>
        <strain evidence="7">A484AB</strain>
    </source>
</reference>
<dbReference type="OrthoDB" id="10259133at2759"/>
<accession>A0A7D9J0I4</accession>
<dbReference type="InterPro" id="IPR018240">
    <property type="entry name" value="Clathrin_mu_CS"/>
</dbReference>